<dbReference type="PANTHER" id="PTHR47594">
    <property type="entry name" value="PPR CONTAINING PLANT-LIKE PROTEIN"/>
    <property type="match status" value="1"/>
</dbReference>
<reference evidence="3" key="1">
    <citation type="submission" date="2024-07" db="EMBL/GenBank/DDBJ databases">
        <title>Two chromosome-level genome assemblies of Korean endemic species Abeliophyllum distichum and Forsythia ovata (Oleaceae).</title>
        <authorList>
            <person name="Jang H."/>
        </authorList>
    </citation>
    <scope>NUCLEOTIDE SEQUENCE [LARGE SCALE GENOMIC DNA]</scope>
</reference>
<keyword evidence="3" id="KW-1185">Reference proteome</keyword>
<evidence type="ECO:0000313" key="3">
    <source>
        <dbReference type="Proteomes" id="UP001604336"/>
    </source>
</evidence>
<sequence length="296" mass="33406">MRNGKVRQSKNGSKKEGIVGGAPPNMETKWSPVLTIEFEGTICTNFPFLILSLQLPCVLLPSHHQWPPLYTQILISYPTTQSTAASGGASRTHLFSIIRCGPRDNRGPLLKGRILSIEAIQAIQALKRAHRTDPKNLPTHLLSRLIKADLVAAFKELLRQDHCILALKVFSTIRSEYSVDFANYADLVLALTRNGLREEIDPLILDMEKEGGIQFEDNKGLSRLVKALIDAERKEPTVRIYKLMRKSGWGSTFPVDEYLGKVLSRGLRRFGEDKMAYQIDEELRRFSRGILDKPRV</sequence>
<accession>A0ABD1RXF9</accession>
<dbReference type="InterPro" id="IPR044190">
    <property type="entry name" value="THA8-like"/>
</dbReference>
<proteinExistence type="predicted"/>
<evidence type="ECO:0000313" key="2">
    <source>
        <dbReference type="EMBL" id="KAL2493121.1"/>
    </source>
</evidence>
<feature type="region of interest" description="Disordered" evidence="1">
    <location>
        <begin position="1"/>
        <end position="24"/>
    </location>
</feature>
<dbReference type="InterPro" id="IPR011990">
    <property type="entry name" value="TPR-like_helical_dom_sf"/>
</dbReference>
<dbReference type="EMBL" id="JBFOLK010000008">
    <property type="protein sequence ID" value="KAL2493121.1"/>
    <property type="molecule type" value="Genomic_DNA"/>
</dbReference>
<name>A0ABD1RXF9_9LAMI</name>
<comment type="caution">
    <text evidence="2">The sequence shown here is derived from an EMBL/GenBank/DDBJ whole genome shotgun (WGS) entry which is preliminary data.</text>
</comment>
<dbReference type="AlphaFoldDB" id="A0ABD1RXF9"/>
<organism evidence="2 3">
    <name type="scientific">Abeliophyllum distichum</name>
    <dbReference type="NCBI Taxonomy" id="126358"/>
    <lineage>
        <taxon>Eukaryota</taxon>
        <taxon>Viridiplantae</taxon>
        <taxon>Streptophyta</taxon>
        <taxon>Embryophyta</taxon>
        <taxon>Tracheophyta</taxon>
        <taxon>Spermatophyta</taxon>
        <taxon>Magnoliopsida</taxon>
        <taxon>eudicotyledons</taxon>
        <taxon>Gunneridae</taxon>
        <taxon>Pentapetalae</taxon>
        <taxon>asterids</taxon>
        <taxon>lamiids</taxon>
        <taxon>Lamiales</taxon>
        <taxon>Oleaceae</taxon>
        <taxon>Forsythieae</taxon>
        <taxon>Abeliophyllum</taxon>
    </lineage>
</organism>
<protein>
    <submittedName>
        <fullName evidence="2">Protein THYLAKOID ASSEMBLY 8</fullName>
    </submittedName>
</protein>
<dbReference type="Proteomes" id="UP001604336">
    <property type="component" value="Unassembled WGS sequence"/>
</dbReference>
<dbReference type="PANTHER" id="PTHR47594:SF3">
    <property type="entry name" value="PROTEIN THYLAKOID ASSEMBLY 8, CHLOROPLASTIC"/>
    <property type="match status" value="1"/>
</dbReference>
<gene>
    <name evidence="2" type="ORF">Adt_28749</name>
</gene>
<dbReference type="Gene3D" id="1.25.40.10">
    <property type="entry name" value="Tetratricopeptide repeat domain"/>
    <property type="match status" value="1"/>
</dbReference>
<evidence type="ECO:0000256" key="1">
    <source>
        <dbReference type="SAM" id="MobiDB-lite"/>
    </source>
</evidence>